<feature type="compositionally biased region" description="Polar residues" evidence="5">
    <location>
        <begin position="624"/>
        <end position="633"/>
    </location>
</feature>
<evidence type="ECO:0000256" key="5">
    <source>
        <dbReference type="SAM" id="MobiDB-lite"/>
    </source>
</evidence>
<proteinExistence type="predicted"/>
<feature type="region of interest" description="Disordered" evidence="5">
    <location>
        <begin position="623"/>
        <end position="685"/>
    </location>
</feature>
<dbReference type="PANTHER" id="PTHR21319">
    <property type="entry name" value="RING FINGER AND CHY ZINC FINGER DOMAIN-CONTAINING PROTEIN 1"/>
    <property type="match status" value="1"/>
</dbReference>
<dbReference type="GO" id="GO:0006511">
    <property type="term" value="P:ubiquitin-dependent protein catabolic process"/>
    <property type="evidence" value="ECO:0007669"/>
    <property type="project" value="TreeGrafter"/>
</dbReference>
<dbReference type="Pfam" id="PF14599">
    <property type="entry name" value="zinc_ribbon_6"/>
    <property type="match status" value="1"/>
</dbReference>
<feature type="region of interest" description="Disordered" evidence="5">
    <location>
        <begin position="747"/>
        <end position="840"/>
    </location>
</feature>
<reference evidence="9 10" key="1">
    <citation type="submission" date="2021-11" db="EMBL/GenBank/DDBJ databases">
        <title>Black yeast isolated from Biological Soil Crust.</title>
        <authorList>
            <person name="Kurbessoian T."/>
        </authorList>
    </citation>
    <scope>NUCLEOTIDE SEQUENCE [LARGE SCALE GENOMIC DNA]</scope>
    <source>
        <strain evidence="9 10">CCFEE 5522</strain>
    </source>
</reference>
<evidence type="ECO:0000259" key="6">
    <source>
        <dbReference type="PROSITE" id="PS50089"/>
    </source>
</evidence>
<dbReference type="Pfam" id="PF05495">
    <property type="entry name" value="zf-CHY"/>
    <property type="match status" value="1"/>
</dbReference>
<dbReference type="Proteomes" id="UP001324427">
    <property type="component" value="Unassembled WGS sequence"/>
</dbReference>
<feature type="compositionally biased region" description="Polar residues" evidence="5">
    <location>
        <begin position="750"/>
        <end position="761"/>
    </location>
</feature>
<name>A0AAV9JX80_9PEZI</name>
<dbReference type="PROSITE" id="PS50089">
    <property type="entry name" value="ZF_RING_2"/>
    <property type="match status" value="1"/>
</dbReference>
<feature type="region of interest" description="Disordered" evidence="5">
    <location>
        <begin position="98"/>
        <end position="199"/>
    </location>
</feature>
<evidence type="ECO:0000313" key="9">
    <source>
        <dbReference type="EMBL" id="KAK4549941.1"/>
    </source>
</evidence>
<dbReference type="Pfam" id="PF13639">
    <property type="entry name" value="zf-RING_2"/>
    <property type="match status" value="1"/>
</dbReference>
<gene>
    <name evidence="9" type="ORF">LTR36_005242</name>
</gene>
<keyword evidence="1" id="KW-0479">Metal-binding</keyword>
<dbReference type="SUPFAM" id="SSF57850">
    <property type="entry name" value="RING/U-box"/>
    <property type="match status" value="1"/>
</dbReference>
<feature type="domain" description="CHY-type" evidence="7">
    <location>
        <begin position="298"/>
        <end position="369"/>
    </location>
</feature>
<evidence type="ECO:0000313" key="10">
    <source>
        <dbReference type="Proteomes" id="UP001324427"/>
    </source>
</evidence>
<dbReference type="EMBL" id="JAVFHQ010000003">
    <property type="protein sequence ID" value="KAK4549941.1"/>
    <property type="molecule type" value="Genomic_DNA"/>
</dbReference>
<dbReference type="InterPro" id="IPR037275">
    <property type="entry name" value="Znf_CTCHY_sf"/>
</dbReference>
<dbReference type="PROSITE" id="PS51266">
    <property type="entry name" value="ZF_CHY"/>
    <property type="match status" value="1"/>
</dbReference>
<accession>A0AAV9JX80</accession>
<dbReference type="SUPFAM" id="SSF161219">
    <property type="entry name" value="CHY zinc finger-like"/>
    <property type="match status" value="1"/>
</dbReference>
<protein>
    <recommendedName>
        <fullName evidence="11">Zf-CHY-domain-containing protein</fullName>
    </recommendedName>
</protein>
<sequence length="840" mass="92691">MSNLIQNLVVGPMLRSARRPSANPRSAGPTVEAVAVDVRGQAGAEPHVRTESHVNPPTPPAQHATLISDVATTLESAGEERGGVDVLNELHRNNDATGVFPAHARLRRPPSSTRSRGSVTSVAEDRMSINPAHEASESLRSRSSVSVASNAHTSTSSPSRPRADTEQDMEPRGADDGPGVQQAPGVVRTMDGSLPDDDGMRGLRRKLQEIKTLAVSTEEKALRMHYLMTQDYLAHRADSGALEGVDGDVLPPLSSLAPPIDPANPYKLLLSDLEPSFSPLPVVARDAHGDHTEAVDEGLPALLGCEHYKRNVKVQCFDCHRWFACRHCHDQSPDLPFPHQLNRQKTLNMLCMLCQTPQPAGEMCSNCGEYAAWYYCSRCKLWDNDSNKRIYHCDDCGICRVGEGLGKDFVHCRRCNVCISISTSASHPCIERATEGDCPLCLVRLFESSTPVVSLPCGHYMHGECYRDLMCVTYKCPVCSKSAVNMELQWRKLDDEVRLQPMPDDGDDLDGLLPHANGAATPDEDNLDTAEVTRRPRTVYVGCNDCSRRSWTPFHWLGLKCQVCDSYNTNQMAPTAMRETEAERLLRQQQQAQHHRQHDFTGNAVLRDAGIGADDDLVADNTLEIPTSPSQQPIVPDAEREASSAPHSPGRRYFVQNEEERRPSVAASRFSTSNIPTLPNLPEMPHMPRMPQLPNLPNMRHLPNMPNMPNLELSRFSAYQMFDAMSRSLSPMRYYLQGFDVRDGHLATGAQRNHSPTSIRSDPTGEATAAKRRASEASEDIGFWASDGQFDDGTDDSIHAVRRNDDETSSSSESEMSDLEMAEEDDEGGDDEGLELPGHR</sequence>
<comment type="caution">
    <text evidence="9">The sequence shown here is derived from an EMBL/GenBank/DDBJ whole genome shotgun (WGS) entry which is preliminary data.</text>
</comment>
<keyword evidence="2 4" id="KW-0863">Zinc-finger</keyword>
<evidence type="ECO:0000256" key="1">
    <source>
        <dbReference type="ARBA" id="ARBA00022723"/>
    </source>
</evidence>
<dbReference type="GO" id="GO:0016567">
    <property type="term" value="P:protein ubiquitination"/>
    <property type="evidence" value="ECO:0007669"/>
    <property type="project" value="TreeGrafter"/>
</dbReference>
<dbReference type="GO" id="GO:0008270">
    <property type="term" value="F:zinc ion binding"/>
    <property type="evidence" value="ECO:0007669"/>
    <property type="project" value="UniProtKB-KW"/>
</dbReference>
<feature type="region of interest" description="Disordered" evidence="5">
    <location>
        <begin position="578"/>
        <end position="602"/>
    </location>
</feature>
<organism evidence="9 10">
    <name type="scientific">Oleoguttula mirabilis</name>
    <dbReference type="NCBI Taxonomy" id="1507867"/>
    <lineage>
        <taxon>Eukaryota</taxon>
        <taxon>Fungi</taxon>
        <taxon>Dikarya</taxon>
        <taxon>Ascomycota</taxon>
        <taxon>Pezizomycotina</taxon>
        <taxon>Dothideomycetes</taxon>
        <taxon>Dothideomycetidae</taxon>
        <taxon>Mycosphaerellales</taxon>
        <taxon>Teratosphaeriaceae</taxon>
        <taxon>Oleoguttula</taxon>
    </lineage>
</organism>
<evidence type="ECO:0000259" key="8">
    <source>
        <dbReference type="PROSITE" id="PS51270"/>
    </source>
</evidence>
<feature type="compositionally biased region" description="Acidic residues" evidence="5">
    <location>
        <begin position="815"/>
        <end position="834"/>
    </location>
</feature>
<dbReference type="AlphaFoldDB" id="A0AAV9JX80"/>
<evidence type="ECO:0000259" key="7">
    <source>
        <dbReference type="PROSITE" id="PS51266"/>
    </source>
</evidence>
<feature type="compositionally biased region" description="Polar residues" evidence="5">
    <location>
        <begin position="150"/>
        <end position="159"/>
    </location>
</feature>
<dbReference type="CDD" id="cd16464">
    <property type="entry name" value="RING-H2_Pirh2-like"/>
    <property type="match status" value="1"/>
</dbReference>
<keyword evidence="10" id="KW-1185">Reference proteome</keyword>
<dbReference type="InterPro" id="IPR039512">
    <property type="entry name" value="RCHY1_zinc-ribbon"/>
</dbReference>
<dbReference type="SUPFAM" id="SSF161245">
    <property type="entry name" value="Zinc hairpin stack"/>
    <property type="match status" value="1"/>
</dbReference>
<feature type="domain" description="CTCHY-type" evidence="8">
    <location>
        <begin position="371"/>
        <end position="437"/>
    </location>
</feature>
<dbReference type="SMART" id="SM00184">
    <property type="entry name" value="RING"/>
    <property type="match status" value="1"/>
</dbReference>
<evidence type="ECO:0000256" key="2">
    <source>
        <dbReference type="ARBA" id="ARBA00022771"/>
    </source>
</evidence>
<feature type="compositionally biased region" description="Low complexity" evidence="5">
    <location>
        <begin position="109"/>
        <end position="122"/>
    </location>
</feature>
<dbReference type="Gene3D" id="3.30.40.10">
    <property type="entry name" value="Zinc/RING finger domain, C3HC4 (zinc finger)"/>
    <property type="match status" value="1"/>
</dbReference>
<feature type="domain" description="RING-type" evidence="6">
    <location>
        <begin position="438"/>
        <end position="480"/>
    </location>
</feature>
<dbReference type="GO" id="GO:0005634">
    <property type="term" value="C:nucleus"/>
    <property type="evidence" value="ECO:0007669"/>
    <property type="project" value="TreeGrafter"/>
</dbReference>
<feature type="region of interest" description="Disordered" evidence="5">
    <location>
        <begin position="43"/>
        <end position="62"/>
    </location>
</feature>
<dbReference type="GO" id="GO:0061630">
    <property type="term" value="F:ubiquitin protein ligase activity"/>
    <property type="evidence" value="ECO:0007669"/>
    <property type="project" value="TreeGrafter"/>
</dbReference>
<evidence type="ECO:0000256" key="4">
    <source>
        <dbReference type="PROSITE-ProRule" id="PRU00601"/>
    </source>
</evidence>
<dbReference type="InterPro" id="IPR001841">
    <property type="entry name" value="Znf_RING"/>
</dbReference>
<keyword evidence="3" id="KW-0862">Zinc</keyword>
<dbReference type="PANTHER" id="PTHR21319:SF0">
    <property type="entry name" value="AND RING FINGER DOMAIN PROTEIN, PUTATIVE (AFU_ORTHOLOGUE AFUA_1G08900)-RELATED"/>
    <property type="match status" value="1"/>
</dbReference>
<dbReference type="InterPro" id="IPR037274">
    <property type="entry name" value="Znf_CHY_sf"/>
</dbReference>
<dbReference type="PROSITE" id="PS51270">
    <property type="entry name" value="ZF_CTCHY"/>
    <property type="match status" value="1"/>
</dbReference>
<evidence type="ECO:0008006" key="11">
    <source>
        <dbReference type="Google" id="ProtNLM"/>
    </source>
</evidence>
<feature type="compositionally biased region" description="Basic and acidic residues" evidence="5">
    <location>
        <begin position="161"/>
        <end position="175"/>
    </location>
</feature>
<dbReference type="InterPro" id="IPR017921">
    <property type="entry name" value="Znf_CTCHY"/>
</dbReference>
<feature type="compositionally biased region" description="Basic and acidic residues" evidence="5">
    <location>
        <begin position="796"/>
        <end position="806"/>
    </location>
</feature>
<dbReference type="Gene3D" id="2.20.28.10">
    <property type="match status" value="1"/>
</dbReference>
<dbReference type="InterPro" id="IPR013083">
    <property type="entry name" value="Znf_RING/FYVE/PHD"/>
</dbReference>
<dbReference type="InterPro" id="IPR008913">
    <property type="entry name" value="Znf_CHY"/>
</dbReference>
<evidence type="ECO:0000256" key="3">
    <source>
        <dbReference type="ARBA" id="ARBA00022833"/>
    </source>
</evidence>